<evidence type="ECO:0000313" key="4">
    <source>
        <dbReference type="Proteomes" id="UP000239532"/>
    </source>
</evidence>
<dbReference type="AlphaFoldDB" id="A0A2S9WVA7"/>
<evidence type="ECO:0000313" key="3">
    <source>
        <dbReference type="EMBL" id="PRP67393.1"/>
    </source>
</evidence>
<dbReference type="RefSeq" id="WP_055411090.1">
    <property type="nucleotide sequence ID" value="NZ_MQUC01000003.1"/>
</dbReference>
<keyword evidence="4" id="KW-1185">Reference proteome</keyword>
<comment type="caution">
    <text evidence="3">The sequence shown here is derived from an EMBL/GenBank/DDBJ whole genome shotgun (WGS) entry which is preliminary data.</text>
</comment>
<feature type="signal peptide" evidence="2">
    <location>
        <begin position="1"/>
        <end position="19"/>
    </location>
</feature>
<accession>A0A2S9WVA7</accession>
<gene>
    <name evidence="3" type="ORF">BST86_09960</name>
</gene>
<feature type="region of interest" description="Disordered" evidence="1">
    <location>
        <begin position="30"/>
        <end position="79"/>
    </location>
</feature>
<keyword evidence="2" id="KW-0732">Signal</keyword>
<sequence>MKTLLKVTFIAAAMVVSFASCRENEEMTTEETAQEMIDNGDNVEVKEDKVKIENNDGSETKIKYDDNGNVEKIKTDDNS</sequence>
<reference evidence="3 4" key="1">
    <citation type="submission" date="2016-11" db="EMBL/GenBank/DDBJ databases">
        <title>Trade-off between light-utilization and light-protection in marine flavobacteria.</title>
        <authorList>
            <person name="Kumagai Y."/>
        </authorList>
    </citation>
    <scope>NUCLEOTIDE SEQUENCE [LARGE SCALE GENOMIC DNA]</scope>
    <source>
        <strain evidence="3 4">JCM 17109</strain>
    </source>
</reference>
<dbReference type="PROSITE" id="PS51257">
    <property type="entry name" value="PROKAR_LIPOPROTEIN"/>
    <property type="match status" value="1"/>
</dbReference>
<dbReference type="EMBL" id="MQUC01000003">
    <property type="protein sequence ID" value="PRP67393.1"/>
    <property type="molecule type" value="Genomic_DNA"/>
</dbReference>
<feature type="compositionally biased region" description="Basic and acidic residues" evidence="1">
    <location>
        <begin position="43"/>
        <end position="79"/>
    </location>
</feature>
<organism evidence="3 4">
    <name type="scientific">Nonlabens agnitus</name>
    <dbReference type="NCBI Taxonomy" id="870484"/>
    <lineage>
        <taxon>Bacteria</taxon>
        <taxon>Pseudomonadati</taxon>
        <taxon>Bacteroidota</taxon>
        <taxon>Flavobacteriia</taxon>
        <taxon>Flavobacteriales</taxon>
        <taxon>Flavobacteriaceae</taxon>
        <taxon>Nonlabens</taxon>
    </lineage>
</organism>
<dbReference type="Proteomes" id="UP000239532">
    <property type="component" value="Unassembled WGS sequence"/>
</dbReference>
<name>A0A2S9WVA7_9FLAO</name>
<protein>
    <recommendedName>
        <fullName evidence="5">YgdI/YgdR family lipoprotein</fullName>
    </recommendedName>
</protein>
<feature type="chain" id="PRO_5015592617" description="YgdI/YgdR family lipoprotein" evidence="2">
    <location>
        <begin position="20"/>
        <end position="79"/>
    </location>
</feature>
<evidence type="ECO:0008006" key="5">
    <source>
        <dbReference type="Google" id="ProtNLM"/>
    </source>
</evidence>
<dbReference type="OrthoDB" id="1145067at2"/>
<evidence type="ECO:0000256" key="2">
    <source>
        <dbReference type="SAM" id="SignalP"/>
    </source>
</evidence>
<evidence type="ECO:0000256" key="1">
    <source>
        <dbReference type="SAM" id="MobiDB-lite"/>
    </source>
</evidence>
<proteinExistence type="predicted"/>